<dbReference type="InterPro" id="IPR055046">
    <property type="entry name" value="Nab2-like_Znf-CCCH"/>
</dbReference>
<feature type="compositionally biased region" description="Low complexity" evidence="9">
    <location>
        <begin position="208"/>
        <end position="220"/>
    </location>
</feature>
<evidence type="ECO:0000313" key="12">
    <source>
        <dbReference type="Proteomes" id="UP000184330"/>
    </source>
</evidence>
<evidence type="ECO:0000256" key="1">
    <source>
        <dbReference type="ARBA" id="ARBA00004123"/>
    </source>
</evidence>
<comment type="similarity">
    <text evidence="2">Belongs to the ZC3H14 family.</text>
</comment>
<dbReference type="Gene3D" id="4.10.1000.40">
    <property type="match status" value="1"/>
</dbReference>
<feature type="zinc finger region" description="C3H1-type" evidence="8">
    <location>
        <begin position="417"/>
        <end position="437"/>
    </location>
</feature>
<dbReference type="InterPro" id="IPR000571">
    <property type="entry name" value="Znf_CCCH"/>
</dbReference>
<dbReference type="GO" id="GO:0043488">
    <property type="term" value="P:regulation of mRNA stability"/>
    <property type="evidence" value="ECO:0007669"/>
    <property type="project" value="InterPro"/>
</dbReference>
<dbReference type="InterPro" id="IPR043094">
    <property type="entry name" value="Nab2/ZC3H14_N_sf"/>
</dbReference>
<feature type="region of interest" description="Disordered" evidence="9">
    <location>
        <begin position="133"/>
        <end position="228"/>
    </location>
</feature>
<dbReference type="GO" id="GO:0008270">
    <property type="term" value="F:zinc ion binding"/>
    <property type="evidence" value="ECO:0007669"/>
    <property type="project" value="UniProtKB-KW"/>
</dbReference>
<dbReference type="InterPro" id="IPR040366">
    <property type="entry name" value="Nab2/ZC3H14"/>
</dbReference>
<dbReference type="Pfam" id="PF22683">
    <property type="entry name" value="Nab2-like_zf-CCCH"/>
    <property type="match status" value="1"/>
</dbReference>
<keyword evidence="5 8" id="KW-0863">Zinc-finger</keyword>
<name>A0A1L7WCD4_9HELO</name>
<dbReference type="AlphaFoldDB" id="A0A1L7WCD4"/>
<feature type="compositionally biased region" description="Basic and acidic residues" evidence="9">
    <location>
        <begin position="324"/>
        <end position="334"/>
    </location>
</feature>
<accession>A0A1L7WCD4</accession>
<dbReference type="GO" id="GO:0008143">
    <property type="term" value="F:poly(A) binding"/>
    <property type="evidence" value="ECO:0007669"/>
    <property type="project" value="InterPro"/>
</dbReference>
<keyword evidence="3 8" id="KW-0479">Metal-binding</keyword>
<reference evidence="11 12" key="1">
    <citation type="submission" date="2016-03" db="EMBL/GenBank/DDBJ databases">
        <authorList>
            <person name="Ploux O."/>
        </authorList>
    </citation>
    <scope>NUCLEOTIDE SEQUENCE [LARGE SCALE GENOMIC DNA]</scope>
    <source>
        <strain evidence="11 12">UAMH 11012</strain>
    </source>
</reference>
<protein>
    <submittedName>
        <fullName evidence="11">Related to nuclear poly(A)-binding protein</fullName>
    </submittedName>
</protein>
<evidence type="ECO:0000256" key="7">
    <source>
        <dbReference type="ARBA" id="ARBA00023242"/>
    </source>
</evidence>
<dbReference type="Gene3D" id="4.10.1000.30">
    <property type="match status" value="1"/>
</dbReference>
<evidence type="ECO:0000256" key="4">
    <source>
        <dbReference type="ARBA" id="ARBA00022737"/>
    </source>
</evidence>
<dbReference type="FunFam" id="1.10.340.40:FF:000001">
    <property type="entry name" value="Nuclear polyadenylated RNA-binding protein nab2"/>
    <property type="match status" value="1"/>
</dbReference>
<dbReference type="PANTHER" id="PTHR14738">
    <property type="entry name" value="ZINC FINGER CCCH DOMAIN-CONTAINING PROTEIN 14"/>
    <property type="match status" value="1"/>
</dbReference>
<dbReference type="OrthoDB" id="438553at2759"/>
<keyword evidence="12" id="KW-1185">Reference proteome</keyword>
<evidence type="ECO:0000313" key="11">
    <source>
        <dbReference type="EMBL" id="CZR50445.1"/>
    </source>
</evidence>
<dbReference type="Proteomes" id="UP000184330">
    <property type="component" value="Unassembled WGS sequence"/>
</dbReference>
<dbReference type="Pfam" id="PF14608">
    <property type="entry name" value="zf-CCCH_2"/>
    <property type="match status" value="4"/>
</dbReference>
<dbReference type="PROSITE" id="PS50103">
    <property type="entry name" value="ZF_C3H1"/>
    <property type="match status" value="1"/>
</dbReference>
<evidence type="ECO:0000259" key="10">
    <source>
        <dbReference type="PROSITE" id="PS50103"/>
    </source>
</evidence>
<organism evidence="11 12">
    <name type="scientific">Phialocephala subalpina</name>
    <dbReference type="NCBI Taxonomy" id="576137"/>
    <lineage>
        <taxon>Eukaryota</taxon>
        <taxon>Fungi</taxon>
        <taxon>Dikarya</taxon>
        <taxon>Ascomycota</taxon>
        <taxon>Pezizomycotina</taxon>
        <taxon>Leotiomycetes</taxon>
        <taxon>Helotiales</taxon>
        <taxon>Mollisiaceae</taxon>
        <taxon>Phialocephala</taxon>
        <taxon>Phialocephala fortinii species complex</taxon>
    </lineage>
</organism>
<sequence>MSVEVVPDSPLGQALNAVVQPKLVELGWSQGGGDEAALAEYIILMLANGKTQEAVAAEISGDLLGLGSDDPGPRDFSIWLFQQVAALQSQQNGSNLGVAAPAGDAQADMANGAHDSDMEGVSETGDSNVYAISSVDLSGPDLRLPPRPPPLTYRRPTGPKSMRNGATSGRDKRMLGHLAKAMDRRPNDSVLHRVRPQNGNERINTHSRGPPTGPRQQQMPGRGGPRQLNNRMNNAMAGMPMQQGGAANNIMNMTPQQQLELYAMLEQQSRLMAQMLNPQGMPMGNGLANGFQQPPQQPPRSLFDRVPRNARPQNNGFQKGSHANKFERKPKTEGGEPSSMDVEMSQSQEKKEINPETTACKFNLSCTVADCKFAHQSPAAPVGTPIDFNDTCSFGAACQNKKCVGKHPSPASHLQQICKFYPNCTKGPACPFRHPAKQCRNGGDCAVPGCTFAHTTTMCRFNPCTRPDCPFKHAEGQRGVFKDKVWTPNNAAKEHVSERKFVDENGPEELIVPEKMEGAPLSQESIKTEIIT</sequence>
<feature type="region of interest" description="Disordered" evidence="9">
    <location>
        <begin position="292"/>
        <end position="346"/>
    </location>
</feature>
<evidence type="ECO:0000256" key="5">
    <source>
        <dbReference type="ARBA" id="ARBA00022771"/>
    </source>
</evidence>
<dbReference type="GO" id="GO:0005737">
    <property type="term" value="C:cytoplasm"/>
    <property type="evidence" value="ECO:0007669"/>
    <property type="project" value="TreeGrafter"/>
</dbReference>
<dbReference type="STRING" id="576137.A0A1L7WCD4"/>
<dbReference type="Gene3D" id="1.10.340.40">
    <property type="entry name" value="Nuclear abundant poly(A) RNA-bind protein 2, N-terminal domain"/>
    <property type="match status" value="1"/>
</dbReference>
<comment type="subcellular location">
    <subcellularLocation>
        <location evidence="1">Nucleus</location>
    </subcellularLocation>
</comment>
<keyword evidence="4" id="KW-0677">Repeat</keyword>
<evidence type="ECO:0000256" key="8">
    <source>
        <dbReference type="PROSITE-ProRule" id="PRU00723"/>
    </source>
</evidence>
<dbReference type="PANTHER" id="PTHR14738:SF29">
    <property type="entry name" value="ZINC FINGER CCCH DOMAIN-CONTAINING PROTEIN 14"/>
    <property type="match status" value="1"/>
</dbReference>
<evidence type="ECO:0000256" key="9">
    <source>
        <dbReference type="SAM" id="MobiDB-lite"/>
    </source>
</evidence>
<dbReference type="EMBL" id="FJOG01000001">
    <property type="protein sequence ID" value="CZR50445.1"/>
    <property type="molecule type" value="Genomic_DNA"/>
</dbReference>
<keyword evidence="6 8" id="KW-0862">Zinc</keyword>
<evidence type="ECO:0000256" key="3">
    <source>
        <dbReference type="ARBA" id="ARBA00022723"/>
    </source>
</evidence>
<evidence type="ECO:0000256" key="2">
    <source>
        <dbReference type="ARBA" id="ARBA00008423"/>
    </source>
</evidence>
<dbReference type="GO" id="GO:0005634">
    <property type="term" value="C:nucleus"/>
    <property type="evidence" value="ECO:0007669"/>
    <property type="project" value="UniProtKB-SubCell"/>
</dbReference>
<proteinExistence type="inferred from homology"/>
<feature type="compositionally biased region" description="Basic and acidic residues" evidence="9">
    <location>
        <begin position="169"/>
        <end position="191"/>
    </location>
</feature>
<gene>
    <name evidence="11" type="ORF">PAC_00317</name>
</gene>
<feature type="domain" description="C3H1-type" evidence="10">
    <location>
        <begin position="417"/>
        <end position="437"/>
    </location>
</feature>
<evidence type="ECO:0000256" key="6">
    <source>
        <dbReference type="ARBA" id="ARBA00022833"/>
    </source>
</evidence>
<keyword evidence="7" id="KW-0539">Nucleus</keyword>